<feature type="compositionally biased region" description="Low complexity" evidence="4">
    <location>
        <begin position="1"/>
        <end position="20"/>
    </location>
</feature>
<feature type="region of interest" description="Disordered" evidence="4">
    <location>
        <begin position="1"/>
        <end position="28"/>
    </location>
</feature>
<organism evidence="6 7">
    <name type="scientific">Acaromyces ingoldii</name>
    <dbReference type="NCBI Taxonomy" id="215250"/>
    <lineage>
        <taxon>Eukaryota</taxon>
        <taxon>Fungi</taxon>
        <taxon>Dikarya</taxon>
        <taxon>Basidiomycota</taxon>
        <taxon>Ustilaginomycotina</taxon>
        <taxon>Exobasidiomycetes</taxon>
        <taxon>Exobasidiales</taxon>
        <taxon>Cryptobasidiaceae</taxon>
        <taxon>Acaromyces</taxon>
    </lineage>
</organism>
<dbReference type="RefSeq" id="XP_025376390.1">
    <property type="nucleotide sequence ID" value="XM_025523604.1"/>
</dbReference>
<sequence>MASRGNSAAAGAGSTSASASGSGGGGGGGISKAYSSHLAIQTDAAKYRGKYKELKKKVRQIEMENDKLHYKTLRIKRNIQRMRLERAILYERLEAELGASADLSARATAANPQAADFNQGAPPHHHAPPLPPPHHHHQHHHRSSHGGSDYRQRSDEAAGAPSRSGPSPSYSPSPASQRNIGAGTSQQQGAAAAVPPARSSRTGAVMDYSPSPEGDPAPPSDDVVAPASGRTSPLPTNAASAAEGGSRGGAGSMKVTLKRGNNHSNGSNNGSAKEGSW</sequence>
<dbReference type="STRING" id="215250.A0A316YJ23"/>
<keyword evidence="3" id="KW-0175">Coiled coil</keyword>
<evidence type="ECO:0000259" key="5">
    <source>
        <dbReference type="Pfam" id="PF24245"/>
    </source>
</evidence>
<dbReference type="InParanoid" id="A0A316YJ23"/>
<keyword evidence="7" id="KW-1185">Reference proteome</keyword>
<dbReference type="Pfam" id="PF24245">
    <property type="entry name" value="INO80F"/>
    <property type="match status" value="1"/>
</dbReference>
<keyword evidence="2" id="KW-0539">Nucleus</keyword>
<dbReference type="Proteomes" id="UP000245768">
    <property type="component" value="Unassembled WGS sequence"/>
</dbReference>
<protein>
    <recommendedName>
        <fullName evidence="5">INO80 complex subunit F domain-containing protein</fullName>
    </recommendedName>
</protein>
<feature type="compositionally biased region" description="Low complexity" evidence="4">
    <location>
        <begin position="262"/>
        <end position="271"/>
    </location>
</feature>
<name>A0A316YJ23_9BASI</name>
<feature type="compositionally biased region" description="Low complexity" evidence="4">
    <location>
        <begin position="157"/>
        <end position="201"/>
    </location>
</feature>
<comment type="subcellular location">
    <subcellularLocation>
        <location evidence="1">Nucleus</location>
    </subcellularLocation>
</comment>
<proteinExistence type="predicted"/>
<accession>A0A316YJ23</accession>
<evidence type="ECO:0000313" key="7">
    <source>
        <dbReference type="Proteomes" id="UP000245768"/>
    </source>
</evidence>
<reference evidence="6 7" key="1">
    <citation type="journal article" date="2018" name="Mol. Biol. Evol.">
        <title>Broad Genomic Sampling Reveals a Smut Pathogenic Ancestry of the Fungal Clade Ustilaginomycotina.</title>
        <authorList>
            <person name="Kijpornyongpan T."/>
            <person name="Mondo S.J."/>
            <person name="Barry K."/>
            <person name="Sandor L."/>
            <person name="Lee J."/>
            <person name="Lipzen A."/>
            <person name="Pangilinan J."/>
            <person name="LaButti K."/>
            <person name="Hainaut M."/>
            <person name="Henrissat B."/>
            <person name="Grigoriev I.V."/>
            <person name="Spatafora J.W."/>
            <person name="Aime M.C."/>
        </authorList>
    </citation>
    <scope>NUCLEOTIDE SEQUENCE [LARGE SCALE GENOMIC DNA]</scope>
    <source>
        <strain evidence="6 7">MCA 4198</strain>
    </source>
</reference>
<dbReference type="InterPro" id="IPR056513">
    <property type="entry name" value="INO80F"/>
</dbReference>
<evidence type="ECO:0000256" key="1">
    <source>
        <dbReference type="ARBA" id="ARBA00004123"/>
    </source>
</evidence>
<feature type="domain" description="INO80 complex subunit F" evidence="5">
    <location>
        <begin position="47"/>
        <end position="93"/>
    </location>
</feature>
<feature type="region of interest" description="Disordered" evidence="4">
    <location>
        <begin position="107"/>
        <end position="277"/>
    </location>
</feature>
<evidence type="ECO:0000256" key="4">
    <source>
        <dbReference type="SAM" id="MobiDB-lite"/>
    </source>
</evidence>
<dbReference type="AlphaFoldDB" id="A0A316YJ23"/>
<gene>
    <name evidence="6" type="ORF">FA10DRAFT_280282</name>
</gene>
<dbReference type="EMBL" id="KZ819637">
    <property type="protein sequence ID" value="PWN89192.1"/>
    <property type="molecule type" value="Genomic_DNA"/>
</dbReference>
<dbReference type="GO" id="GO:0005634">
    <property type="term" value="C:nucleus"/>
    <property type="evidence" value="ECO:0007669"/>
    <property type="project" value="UniProtKB-SubCell"/>
</dbReference>
<feature type="compositionally biased region" description="Basic residues" evidence="4">
    <location>
        <begin position="123"/>
        <end position="144"/>
    </location>
</feature>
<feature type="coiled-coil region" evidence="3">
    <location>
        <begin position="44"/>
        <end position="71"/>
    </location>
</feature>
<evidence type="ECO:0000313" key="6">
    <source>
        <dbReference type="EMBL" id="PWN89192.1"/>
    </source>
</evidence>
<evidence type="ECO:0000256" key="2">
    <source>
        <dbReference type="ARBA" id="ARBA00023242"/>
    </source>
</evidence>
<evidence type="ECO:0000256" key="3">
    <source>
        <dbReference type="SAM" id="Coils"/>
    </source>
</evidence>
<dbReference type="OrthoDB" id="10070927at2759"/>
<dbReference type="GeneID" id="37045520"/>